<proteinExistence type="predicted"/>
<protein>
    <recommendedName>
        <fullName evidence="4">Secreted protein</fullName>
    </recommendedName>
</protein>
<organism evidence="2 3">
    <name type="scientific">Trichogramma kaykai</name>
    <dbReference type="NCBI Taxonomy" id="54128"/>
    <lineage>
        <taxon>Eukaryota</taxon>
        <taxon>Metazoa</taxon>
        <taxon>Ecdysozoa</taxon>
        <taxon>Arthropoda</taxon>
        <taxon>Hexapoda</taxon>
        <taxon>Insecta</taxon>
        <taxon>Pterygota</taxon>
        <taxon>Neoptera</taxon>
        <taxon>Endopterygota</taxon>
        <taxon>Hymenoptera</taxon>
        <taxon>Apocrita</taxon>
        <taxon>Proctotrupomorpha</taxon>
        <taxon>Chalcidoidea</taxon>
        <taxon>Trichogrammatidae</taxon>
        <taxon>Trichogramma</taxon>
    </lineage>
</organism>
<keyword evidence="3" id="KW-1185">Reference proteome</keyword>
<evidence type="ECO:0008006" key="4">
    <source>
        <dbReference type="Google" id="ProtNLM"/>
    </source>
</evidence>
<dbReference type="Proteomes" id="UP001627154">
    <property type="component" value="Unassembled WGS sequence"/>
</dbReference>
<evidence type="ECO:0000256" key="1">
    <source>
        <dbReference type="SAM" id="MobiDB-lite"/>
    </source>
</evidence>
<feature type="compositionally biased region" description="Polar residues" evidence="1">
    <location>
        <begin position="122"/>
        <end position="134"/>
    </location>
</feature>
<name>A0ABD2W2T2_9HYME</name>
<reference evidence="2 3" key="1">
    <citation type="journal article" date="2024" name="bioRxiv">
        <title>A reference genome for Trichogramma kaykai: A tiny desert-dwelling parasitoid wasp with competing sex-ratio distorters.</title>
        <authorList>
            <person name="Culotta J."/>
            <person name="Lindsey A.R."/>
        </authorList>
    </citation>
    <scope>NUCLEOTIDE SEQUENCE [LARGE SCALE GENOMIC DNA]</scope>
    <source>
        <strain evidence="2 3">KSX58</strain>
    </source>
</reference>
<accession>A0ABD2W2T2</accession>
<evidence type="ECO:0000313" key="3">
    <source>
        <dbReference type="Proteomes" id="UP001627154"/>
    </source>
</evidence>
<feature type="compositionally biased region" description="Basic and acidic residues" evidence="1">
    <location>
        <begin position="106"/>
        <end position="116"/>
    </location>
</feature>
<sequence length="134" mass="15071">MSLSWPRWVCVCAYTLYTHAITSIASTTSSLFMSMIRNDESERKRAWPDKFIRSCGKGALYTGGTTRSCFSFSFSRSLLLPRSCAPVLSLRASVCECMCPCCNEQERERERERAPRVGESLLSKSVTTNSTKES</sequence>
<evidence type="ECO:0000313" key="2">
    <source>
        <dbReference type="EMBL" id="KAL3386802.1"/>
    </source>
</evidence>
<feature type="region of interest" description="Disordered" evidence="1">
    <location>
        <begin position="106"/>
        <end position="134"/>
    </location>
</feature>
<comment type="caution">
    <text evidence="2">The sequence shown here is derived from an EMBL/GenBank/DDBJ whole genome shotgun (WGS) entry which is preliminary data.</text>
</comment>
<gene>
    <name evidence="2" type="ORF">TKK_017735</name>
</gene>
<dbReference type="EMBL" id="JBJJXI010000143">
    <property type="protein sequence ID" value="KAL3386802.1"/>
    <property type="molecule type" value="Genomic_DNA"/>
</dbReference>
<dbReference type="AlphaFoldDB" id="A0ABD2W2T2"/>